<reference evidence="2" key="1">
    <citation type="submission" date="2023-07" db="EMBL/GenBank/DDBJ databases">
        <title>draft genome sequence of fig (Ficus carica).</title>
        <authorList>
            <person name="Takahashi T."/>
            <person name="Nishimura K."/>
        </authorList>
    </citation>
    <scope>NUCLEOTIDE SEQUENCE</scope>
</reference>
<gene>
    <name evidence="2" type="ORF">TIFTF001_043987</name>
</gene>
<feature type="compositionally biased region" description="Polar residues" evidence="1">
    <location>
        <begin position="29"/>
        <end position="47"/>
    </location>
</feature>
<dbReference type="InterPro" id="IPR053098">
    <property type="entry name" value="Petuviruses_polyprotein"/>
</dbReference>
<organism evidence="2 3">
    <name type="scientific">Ficus carica</name>
    <name type="common">Common fig</name>
    <dbReference type="NCBI Taxonomy" id="3494"/>
    <lineage>
        <taxon>Eukaryota</taxon>
        <taxon>Viridiplantae</taxon>
        <taxon>Streptophyta</taxon>
        <taxon>Embryophyta</taxon>
        <taxon>Tracheophyta</taxon>
        <taxon>Spermatophyta</taxon>
        <taxon>Magnoliopsida</taxon>
        <taxon>eudicotyledons</taxon>
        <taxon>Gunneridae</taxon>
        <taxon>Pentapetalae</taxon>
        <taxon>rosids</taxon>
        <taxon>fabids</taxon>
        <taxon>Rosales</taxon>
        <taxon>Moraceae</taxon>
        <taxon>Ficeae</taxon>
        <taxon>Ficus</taxon>
    </lineage>
</organism>
<evidence type="ECO:0000313" key="2">
    <source>
        <dbReference type="EMBL" id="GMN26334.1"/>
    </source>
</evidence>
<accession>A0AA88D470</accession>
<dbReference type="PANTHER" id="PTHR48435">
    <property type="entry name" value="POLYPROTEIN"/>
    <property type="match status" value="1"/>
</dbReference>
<proteinExistence type="predicted"/>
<dbReference type="EMBL" id="BTGU01003079">
    <property type="protein sequence ID" value="GMN26334.1"/>
    <property type="molecule type" value="Genomic_DNA"/>
</dbReference>
<protein>
    <submittedName>
        <fullName evidence="2">Uncharacterized protein</fullName>
    </submittedName>
</protein>
<dbReference type="Proteomes" id="UP001187192">
    <property type="component" value="Unassembled WGS sequence"/>
</dbReference>
<sequence>MKLVLSITRGGGAGKISRSLSKVQDKTPEVTQQPRQPAQTSKTTSNGKVQLITLDDIPPSQWRDRFQEFKAFLFLQIQKPHAQTREISLIILDIVEKARSEYFKIQCCSMNKTDLEVHFQKMSRRFYLIGGINDSNLKQAFISSI</sequence>
<feature type="region of interest" description="Disordered" evidence="1">
    <location>
        <begin position="1"/>
        <end position="47"/>
    </location>
</feature>
<name>A0AA88D470_FICCA</name>
<dbReference type="AlphaFoldDB" id="A0AA88D470"/>
<comment type="caution">
    <text evidence="2">The sequence shown here is derived from an EMBL/GenBank/DDBJ whole genome shotgun (WGS) entry which is preliminary data.</text>
</comment>
<dbReference type="PANTHER" id="PTHR48435:SF1">
    <property type="entry name" value="POLYPROTEIN"/>
    <property type="match status" value="1"/>
</dbReference>
<keyword evidence="3" id="KW-1185">Reference proteome</keyword>
<evidence type="ECO:0000256" key="1">
    <source>
        <dbReference type="SAM" id="MobiDB-lite"/>
    </source>
</evidence>
<evidence type="ECO:0000313" key="3">
    <source>
        <dbReference type="Proteomes" id="UP001187192"/>
    </source>
</evidence>